<feature type="compositionally biased region" description="Polar residues" evidence="1">
    <location>
        <begin position="157"/>
        <end position="173"/>
    </location>
</feature>
<feature type="compositionally biased region" description="Basic and acidic residues" evidence="1">
    <location>
        <begin position="14"/>
        <end position="28"/>
    </location>
</feature>
<dbReference type="OrthoDB" id="112745at2759"/>
<feature type="region of interest" description="Disordered" evidence="1">
    <location>
        <begin position="153"/>
        <end position="209"/>
    </location>
</feature>
<evidence type="ECO:0000313" key="2">
    <source>
        <dbReference type="EMBL" id="ETV75204.1"/>
    </source>
</evidence>
<dbReference type="GeneID" id="20812408"/>
<reference evidence="2" key="1">
    <citation type="submission" date="2013-12" db="EMBL/GenBank/DDBJ databases">
        <title>The Genome Sequence of Aphanomyces astaci APO3.</title>
        <authorList>
            <consortium name="The Broad Institute Genomics Platform"/>
            <person name="Russ C."/>
            <person name="Tyler B."/>
            <person name="van West P."/>
            <person name="Dieguez-Uribeondo J."/>
            <person name="Young S.K."/>
            <person name="Zeng Q."/>
            <person name="Gargeya S."/>
            <person name="Fitzgerald M."/>
            <person name="Abouelleil A."/>
            <person name="Alvarado L."/>
            <person name="Chapman S.B."/>
            <person name="Gainer-Dewar J."/>
            <person name="Goldberg J."/>
            <person name="Griggs A."/>
            <person name="Gujja S."/>
            <person name="Hansen M."/>
            <person name="Howarth C."/>
            <person name="Imamovic A."/>
            <person name="Ireland A."/>
            <person name="Larimer J."/>
            <person name="McCowan C."/>
            <person name="Murphy C."/>
            <person name="Pearson M."/>
            <person name="Poon T.W."/>
            <person name="Priest M."/>
            <person name="Roberts A."/>
            <person name="Saif S."/>
            <person name="Shea T."/>
            <person name="Sykes S."/>
            <person name="Wortman J."/>
            <person name="Nusbaum C."/>
            <person name="Birren B."/>
        </authorList>
    </citation>
    <scope>NUCLEOTIDE SEQUENCE [LARGE SCALE GENOMIC DNA]</scope>
    <source>
        <strain evidence="2">APO3</strain>
    </source>
</reference>
<dbReference type="RefSeq" id="XP_009835252.1">
    <property type="nucleotide sequence ID" value="XM_009836950.1"/>
</dbReference>
<proteinExistence type="predicted"/>
<evidence type="ECO:0000256" key="1">
    <source>
        <dbReference type="SAM" id="MobiDB-lite"/>
    </source>
</evidence>
<feature type="compositionally biased region" description="Low complexity" evidence="1">
    <location>
        <begin position="396"/>
        <end position="410"/>
    </location>
</feature>
<sequence length="428" mass="47552">MPPGSTPPPKHHGHEVSHDNGDAIENSRDAAVVSPKHSMKSSQSDLTSVAVAAVATTMHHTDNTEPSAGGYRGRCLYKTGKCENERALKTNGQAHNLCDMHRLRQNQNQRKLDGKNRHNRTAYSPYERNSADPISPDHTISPVVATTVDPVKPEPSTMHSPRSSECSYTTPPTQIELPPRTSNRHYFAPPINAPAHHTPSSPLQYLPYPTAPRISNSATFPTLSHLRRSTSQPTIHYDPSPQQSQPVKPETFTDDITVPTPSYLKGEAREAFRSRVLQKLVNIISEEVMTTQHHHHPQTHPAAYDLGHADHFAPHPYAPHHHHPEYTPPPPATAFGYNNPASYSTHQQQQRYPPALAPIGYPRHSPPTYDDPRPPNSFHPHHPRMRFQALDGTSGPLPKLYPTSSTLPSLTRPPPPKESSSPNRNYLL</sequence>
<feature type="region of interest" description="Disordered" evidence="1">
    <location>
        <begin position="1"/>
        <end position="45"/>
    </location>
</feature>
<feature type="region of interest" description="Disordered" evidence="1">
    <location>
        <begin position="342"/>
        <end position="428"/>
    </location>
</feature>
<protein>
    <submittedName>
        <fullName evidence="2">Uncharacterized protein</fullName>
    </submittedName>
</protein>
<feature type="compositionally biased region" description="Polar residues" evidence="1">
    <location>
        <begin position="418"/>
        <end position="428"/>
    </location>
</feature>
<dbReference type="AlphaFoldDB" id="W4G835"/>
<dbReference type="EMBL" id="KI913141">
    <property type="protein sequence ID" value="ETV75204.1"/>
    <property type="molecule type" value="Genomic_DNA"/>
</dbReference>
<feature type="compositionally biased region" description="Polar residues" evidence="1">
    <location>
        <begin position="342"/>
        <end position="351"/>
    </location>
</feature>
<feature type="compositionally biased region" description="Polar residues" evidence="1">
    <location>
        <begin position="229"/>
        <end position="246"/>
    </location>
</feature>
<gene>
    <name evidence="2" type="ORF">H257_10412</name>
</gene>
<accession>W4G835</accession>
<organism evidence="2">
    <name type="scientific">Aphanomyces astaci</name>
    <name type="common">Crayfish plague agent</name>
    <dbReference type="NCBI Taxonomy" id="112090"/>
    <lineage>
        <taxon>Eukaryota</taxon>
        <taxon>Sar</taxon>
        <taxon>Stramenopiles</taxon>
        <taxon>Oomycota</taxon>
        <taxon>Saprolegniomycetes</taxon>
        <taxon>Saprolegniales</taxon>
        <taxon>Verrucalvaceae</taxon>
        <taxon>Aphanomyces</taxon>
    </lineage>
</organism>
<dbReference type="VEuPathDB" id="FungiDB:H257_10412"/>
<name>W4G835_APHAT</name>
<feature type="region of interest" description="Disordered" evidence="1">
    <location>
        <begin position="107"/>
        <end position="138"/>
    </location>
</feature>
<feature type="region of interest" description="Disordered" evidence="1">
    <location>
        <begin position="227"/>
        <end position="261"/>
    </location>
</feature>